<dbReference type="Proteomes" id="UP000605990">
    <property type="component" value="Unassembled WGS sequence"/>
</dbReference>
<evidence type="ECO:0000313" key="2">
    <source>
        <dbReference type="EMBL" id="MBC5835864.1"/>
    </source>
</evidence>
<reference evidence="2 3" key="1">
    <citation type="submission" date="2020-08" db="EMBL/GenBank/DDBJ databases">
        <title>Description of novel Flavobacterium F-408 isolate.</title>
        <authorList>
            <person name="Saticioglu I.B."/>
            <person name="Duman M."/>
            <person name="Altun S."/>
        </authorList>
    </citation>
    <scope>NUCLEOTIDE SEQUENCE [LARGE SCALE GENOMIC DNA]</scope>
    <source>
        <strain evidence="2 3">F-408</strain>
    </source>
</reference>
<protein>
    <submittedName>
        <fullName evidence="2">Type II toxin-antitoxin system RelE/ParE family toxin</fullName>
    </submittedName>
</protein>
<evidence type="ECO:0000256" key="1">
    <source>
        <dbReference type="ARBA" id="ARBA00022649"/>
    </source>
</evidence>
<organism evidence="2 3">
    <name type="scientific">Flavobacterium bernardetii</name>
    <dbReference type="NCBI Taxonomy" id="2813823"/>
    <lineage>
        <taxon>Bacteria</taxon>
        <taxon>Pseudomonadati</taxon>
        <taxon>Bacteroidota</taxon>
        <taxon>Flavobacteriia</taxon>
        <taxon>Flavobacteriales</taxon>
        <taxon>Flavobacteriaceae</taxon>
        <taxon>Flavobacterium</taxon>
    </lineage>
</organism>
<dbReference type="Gene3D" id="3.30.2310.20">
    <property type="entry name" value="RelE-like"/>
    <property type="match status" value="1"/>
</dbReference>
<name>A0ABR7J1Z6_9FLAO</name>
<comment type="caution">
    <text evidence="2">The sequence shown here is derived from an EMBL/GenBank/DDBJ whole genome shotgun (WGS) entry which is preliminary data.</text>
</comment>
<accession>A0ABR7J1Z6</accession>
<dbReference type="Pfam" id="PF05016">
    <property type="entry name" value="ParE_toxin"/>
    <property type="match status" value="1"/>
</dbReference>
<dbReference type="InterPro" id="IPR007712">
    <property type="entry name" value="RelE/ParE_toxin"/>
</dbReference>
<dbReference type="EMBL" id="JACRUN010000008">
    <property type="protein sequence ID" value="MBC5835864.1"/>
    <property type="molecule type" value="Genomic_DNA"/>
</dbReference>
<keyword evidence="3" id="KW-1185">Reference proteome</keyword>
<proteinExistence type="predicted"/>
<dbReference type="InterPro" id="IPR035093">
    <property type="entry name" value="RelE/ParE_toxin_dom_sf"/>
</dbReference>
<keyword evidence="1" id="KW-1277">Toxin-antitoxin system</keyword>
<gene>
    <name evidence="2" type="ORF">H8R27_13290</name>
</gene>
<dbReference type="RefSeq" id="WP_166125607.1">
    <property type="nucleotide sequence ID" value="NZ_JAANOQ010000002.1"/>
</dbReference>
<evidence type="ECO:0000313" key="3">
    <source>
        <dbReference type="Proteomes" id="UP000605990"/>
    </source>
</evidence>
<sequence>MNVIWTKTSELTLDEIINYIENKFGILVSEKFYSDVISTVEDIKNNPELFPIYQSQTATRKAVINKKTILYYQIQDTNINLLAFYDVRKGVHKL</sequence>